<evidence type="ECO:0000256" key="1">
    <source>
        <dbReference type="ARBA" id="ARBA00022618"/>
    </source>
</evidence>
<evidence type="ECO:0000256" key="2">
    <source>
        <dbReference type="ARBA" id="ARBA00023125"/>
    </source>
</evidence>
<name>A0A292IHP8_9MOLU</name>
<dbReference type="Pfam" id="PF14527">
    <property type="entry name" value="LAGLIDADG_WhiA"/>
    <property type="match status" value="1"/>
</dbReference>
<dbReference type="GO" id="GO:0043937">
    <property type="term" value="P:regulation of sporulation"/>
    <property type="evidence" value="ECO:0007669"/>
    <property type="project" value="InterPro"/>
</dbReference>
<feature type="domain" description="Sporulation regulator WhiA C-terminal" evidence="5">
    <location>
        <begin position="217"/>
        <end position="303"/>
    </location>
</feature>
<protein>
    <recommendedName>
        <fullName evidence="4">Probable cell division protein WhiA</fullName>
    </recommendedName>
</protein>
<comment type="function">
    <text evidence="4">Involved in cell division and chromosome segregation.</text>
</comment>
<evidence type="ECO:0000313" key="8">
    <source>
        <dbReference type="Proteomes" id="UP000261764"/>
    </source>
</evidence>
<dbReference type="PANTHER" id="PTHR37307:SF1">
    <property type="entry name" value="CELL DIVISION PROTEIN WHIA-RELATED"/>
    <property type="match status" value="1"/>
</dbReference>
<organism evidence="7 8">
    <name type="scientific">Mycoplasma amphoriforme A39</name>
    <dbReference type="NCBI Taxonomy" id="572419"/>
    <lineage>
        <taxon>Bacteria</taxon>
        <taxon>Bacillati</taxon>
        <taxon>Mycoplasmatota</taxon>
        <taxon>Mollicutes</taxon>
        <taxon>Mycoplasmataceae</taxon>
        <taxon>Mycoplasma</taxon>
    </lineage>
</organism>
<dbReference type="HAMAP" id="MF_01420">
    <property type="entry name" value="HTH_type_WhiA"/>
    <property type="match status" value="1"/>
</dbReference>
<dbReference type="Pfam" id="PF02650">
    <property type="entry name" value="HTH_WhiA"/>
    <property type="match status" value="1"/>
</dbReference>
<dbReference type="GO" id="GO:0003677">
    <property type="term" value="F:DNA binding"/>
    <property type="evidence" value="ECO:0007669"/>
    <property type="project" value="UniProtKB-UniRule"/>
</dbReference>
<gene>
    <name evidence="4" type="primary">whiA</name>
    <name evidence="7" type="ORF">MAMA39_03310</name>
</gene>
<evidence type="ECO:0000256" key="4">
    <source>
        <dbReference type="HAMAP-Rule" id="MF_01420"/>
    </source>
</evidence>
<proteinExistence type="inferred from homology"/>
<evidence type="ECO:0000259" key="5">
    <source>
        <dbReference type="Pfam" id="PF02650"/>
    </source>
</evidence>
<dbReference type="RefSeq" id="WP_343251798.1">
    <property type="nucleotide sequence ID" value="NZ_HG937516.1"/>
</dbReference>
<dbReference type="Proteomes" id="UP000261764">
    <property type="component" value="Chromosome I"/>
</dbReference>
<dbReference type="EMBL" id="HG937516">
    <property type="protein sequence ID" value="CDN40451.1"/>
    <property type="molecule type" value="Genomic_DNA"/>
</dbReference>
<dbReference type="AlphaFoldDB" id="A0A292IHP8"/>
<dbReference type="GO" id="GO:0051301">
    <property type="term" value="P:cell division"/>
    <property type="evidence" value="ECO:0007669"/>
    <property type="project" value="UniProtKB-UniRule"/>
</dbReference>
<sequence>MKQTFSELVKNELCRKDYNLTFIKGFLRSYLLNNLIQEYHEGQGHLWKIQTHFAFLARFLIKCLKDLYDLKNLQIASNHPRNIQIRKEFSISFIANFQQIETDLELDQPLALDQFNDDHKKAFIVGAFLSRGSVSDPTRKNYHLEFVSDSEIYTKFIQQILIYFGIEKLQIILRNRRYVLYLKRSEAIADVLKLMNTIETLFKYEDLRIGRDFTNNIQRLNNLDISNLRKSINSLSETIVLVKKLKKHEKYQTLPKKIKIFCEIIMSGDELTLSIIAKKMSLALQTTVSKSGVAHLKNKIRDLCHEL</sequence>
<reference evidence="7 8" key="1">
    <citation type="journal article" date="2015" name="Clin. Infect. Dis.">
        <title>Genomic Investigations unmask Mycoplasma amphoriforme, a new respiratory pathogen.</title>
        <authorList>
            <person name="Gillespie S.H."/>
            <person name="Ling C.L."/>
            <person name="Oravcova K."/>
            <person name="Pinheiro M."/>
            <person name="Wells L."/>
            <person name="Bryant J.M."/>
            <person name="McHugh T.D."/>
            <person name="Bebear C."/>
            <person name="Webster D."/>
            <person name="Harris S.R."/>
            <person name="Seth-Smith H.M."/>
            <person name="Thomson N.R."/>
        </authorList>
    </citation>
    <scope>NUCLEOTIDE SEQUENCE [LARGE SCALE GENOMIC DNA]</scope>
    <source>
        <strain evidence="7 8">A39</strain>
    </source>
</reference>
<evidence type="ECO:0000259" key="6">
    <source>
        <dbReference type="Pfam" id="PF14527"/>
    </source>
</evidence>
<dbReference type="InterPro" id="IPR003802">
    <property type="entry name" value="Sporulation_regulator_WhiA"/>
</dbReference>
<dbReference type="InterPro" id="IPR023054">
    <property type="entry name" value="Sporulation_regulator_WhiA_C"/>
</dbReference>
<dbReference type="NCBIfam" id="TIGR00647">
    <property type="entry name" value="DNA_bind_WhiA"/>
    <property type="match status" value="1"/>
</dbReference>
<dbReference type="KEGG" id="mamp:MAMA39_03310"/>
<keyword evidence="3 4" id="KW-0131">Cell cycle</keyword>
<keyword evidence="2 4" id="KW-0238">DNA-binding</keyword>
<dbReference type="Gene3D" id="3.10.28.10">
    <property type="entry name" value="Homing endonucleases"/>
    <property type="match status" value="1"/>
</dbReference>
<keyword evidence="1 4" id="KW-0132">Cell division</keyword>
<comment type="similarity">
    <text evidence="4">Belongs to the WhiA family.</text>
</comment>
<keyword evidence="8" id="KW-1185">Reference proteome</keyword>
<dbReference type="InterPro" id="IPR039518">
    <property type="entry name" value="WhiA_LAGLIDADG_dom"/>
</dbReference>
<dbReference type="InterPro" id="IPR027434">
    <property type="entry name" value="Homing_endonucl"/>
</dbReference>
<evidence type="ECO:0000313" key="7">
    <source>
        <dbReference type="EMBL" id="CDN40451.1"/>
    </source>
</evidence>
<dbReference type="PANTHER" id="PTHR37307">
    <property type="entry name" value="CELL DIVISION PROTEIN WHIA-RELATED"/>
    <property type="match status" value="1"/>
</dbReference>
<evidence type="ECO:0000256" key="3">
    <source>
        <dbReference type="ARBA" id="ARBA00023306"/>
    </source>
</evidence>
<dbReference type="SUPFAM" id="SSF55608">
    <property type="entry name" value="Homing endonucleases"/>
    <property type="match status" value="1"/>
</dbReference>
<feature type="domain" description="WhiA LAGLIDADG-like" evidence="6">
    <location>
        <begin position="121"/>
        <end position="213"/>
    </location>
</feature>
<accession>A0A292IHP8</accession>